<evidence type="ECO:0000256" key="1">
    <source>
        <dbReference type="ARBA" id="ARBA00022729"/>
    </source>
</evidence>
<keyword evidence="1 2" id="KW-0732">Signal</keyword>
<gene>
    <name evidence="4" type="ORF">Q766_10140</name>
</gene>
<dbReference type="AlphaFoldDB" id="A0A0A2MKX6"/>
<proteinExistence type="predicted"/>
<comment type="caution">
    <text evidence="4">The sequence shown here is derived from an EMBL/GenBank/DDBJ whole genome shotgun (WGS) entry which is preliminary data.</text>
</comment>
<evidence type="ECO:0000313" key="4">
    <source>
        <dbReference type="EMBL" id="KGO92974.1"/>
    </source>
</evidence>
<keyword evidence="5" id="KW-1185">Reference proteome</keyword>
<feature type="domain" description="Secretion system C-terminal sorting" evidence="3">
    <location>
        <begin position="218"/>
        <end position="289"/>
    </location>
</feature>
<dbReference type="RefSeq" id="WP_026992995.1">
    <property type="nucleotide sequence ID" value="NZ_JRLY01000007.1"/>
</dbReference>
<dbReference type="Proteomes" id="UP000030111">
    <property type="component" value="Unassembled WGS sequence"/>
</dbReference>
<evidence type="ECO:0000256" key="2">
    <source>
        <dbReference type="SAM" id="SignalP"/>
    </source>
</evidence>
<organism evidence="4 5">
    <name type="scientific">Flavobacterium subsaxonicum WB 4.1-42 = DSM 21790</name>
    <dbReference type="NCBI Taxonomy" id="1121898"/>
    <lineage>
        <taxon>Bacteria</taxon>
        <taxon>Pseudomonadati</taxon>
        <taxon>Bacteroidota</taxon>
        <taxon>Flavobacteriia</taxon>
        <taxon>Flavobacteriales</taxon>
        <taxon>Flavobacteriaceae</taxon>
        <taxon>Flavobacterium</taxon>
    </lineage>
</organism>
<evidence type="ECO:0000313" key="5">
    <source>
        <dbReference type="Proteomes" id="UP000030111"/>
    </source>
</evidence>
<name>A0A0A2MKX6_9FLAO</name>
<dbReference type="Pfam" id="PF18962">
    <property type="entry name" value="Por_Secre_tail"/>
    <property type="match status" value="1"/>
</dbReference>
<accession>A0A0A2MKX6</accession>
<feature type="chain" id="PRO_5001992496" description="Secretion system C-terminal sorting domain-containing protein" evidence="2">
    <location>
        <begin position="21"/>
        <end position="291"/>
    </location>
</feature>
<dbReference type="OrthoDB" id="667194at2"/>
<dbReference type="NCBIfam" id="TIGR04183">
    <property type="entry name" value="Por_Secre_tail"/>
    <property type="match status" value="1"/>
</dbReference>
<dbReference type="EMBL" id="JRLY01000007">
    <property type="protein sequence ID" value="KGO92974.1"/>
    <property type="molecule type" value="Genomic_DNA"/>
</dbReference>
<reference evidence="4 5" key="1">
    <citation type="submission" date="2013-09" db="EMBL/GenBank/DDBJ databases">
        <authorList>
            <person name="Zeng Z."/>
            <person name="Chen C."/>
        </authorList>
    </citation>
    <scope>NUCLEOTIDE SEQUENCE [LARGE SCALE GENOMIC DNA]</scope>
    <source>
        <strain evidence="4 5">WB 4.1-42</strain>
    </source>
</reference>
<sequence length="291" mass="32063">MKRKLLLSLLFLATAGAVSAQDYIPFLDNTAWNINVANFGGAYNYAIEQDGTVMQGVNTYAKFVNAGQTDGPEFLVREDVAARKVYRYKDGQDELLYDFNLQVGETTTLPDGKLYNVLYRDSVPVMTGRKRVRIYLLHYEGNIAMNSENWIESVGSTEHPLIPSYELMSDPAITVRCSYTNGENVYNTGLLNNGTPIDCPQVTAAVKELTTFSTSLAPNPFSSSATITTAVALNNASLSIINSLGQQVKQLNNLNGTEITLNRNNLTAGLYFIRLEQNGKVIYSNKVLIAD</sequence>
<dbReference type="STRING" id="1121898.GCA_000422725_02661"/>
<evidence type="ECO:0000259" key="3">
    <source>
        <dbReference type="Pfam" id="PF18962"/>
    </source>
</evidence>
<dbReference type="InterPro" id="IPR026444">
    <property type="entry name" value="Secre_tail"/>
</dbReference>
<protein>
    <recommendedName>
        <fullName evidence="3">Secretion system C-terminal sorting domain-containing protein</fullName>
    </recommendedName>
</protein>
<feature type="signal peptide" evidence="2">
    <location>
        <begin position="1"/>
        <end position="20"/>
    </location>
</feature>